<dbReference type="AlphaFoldDB" id="A0A0B7BR88"/>
<organism evidence="1">
    <name type="scientific">Arion vulgaris</name>
    <dbReference type="NCBI Taxonomy" id="1028688"/>
    <lineage>
        <taxon>Eukaryota</taxon>
        <taxon>Metazoa</taxon>
        <taxon>Spiralia</taxon>
        <taxon>Lophotrochozoa</taxon>
        <taxon>Mollusca</taxon>
        <taxon>Gastropoda</taxon>
        <taxon>Heterobranchia</taxon>
        <taxon>Euthyneura</taxon>
        <taxon>Panpulmonata</taxon>
        <taxon>Eupulmonata</taxon>
        <taxon>Stylommatophora</taxon>
        <taxon>Helicina</taxon>
        <taxon>Arionoidea</taxon>
        <taxon>Arionidae</taxon>
        <taxon>Arion</taxon>
    </lineage>
</organism>
<dbReference type="EMBL" id="HACG01048598">
    <property type="protein sequence ID" value="CEK95463.1"/>
    <property type="molecule type" value="Transcribed_RNA"/>
</dbReference>
<name>A0A0B7BR88_9EUPU</name>
<reference evidence="1" key="1">
    <citation type="submission" date="2014-12" db="EMBL/GenBank/DDBJ databases">
        <title>Insight into the proteome of Arion vulgaris.</title>
        <authorList>
            <person name="Aradska J."/>
            <person name="Bulat T."/>
            <person name="Smidak R."/>
            <person name="Sarate P."/>
            <person name="Gangsoo J."/>
            <person name="Sialana F."/>
            <person name="Bilban M."/>
            <person name="Lubec G."/>
        </authorList>
    </citation>
    <scope>NUCLEOTIDE SEQUENCE</scope>
    <source>
        <tissue evidence="1">Skin</tissue>
    </source>
</reference>
<evidence type="ECO:0000313" key="1">
    <source>
        <dbReference type="EMBL" id="CEK95463.1"/>
    </source>
</evidence>
<feature type="non-terminal residue" evidence="1">
    <location>
        <position position="1"/>
    </location>
</feature>
<accession>A0A0B7BR88</accession>
<sequence>LDVIKLKNVNIRQKLVDKLEDCLQSILLDNQNVDTNWTTLRESIYDTATEILGPETKKHNDWFDENSVEIKQMMAEKSNLYNALQNDSKSSSKKTAFNNLRRSIQCKLRQMRESWLSRKAEEIRH</sequence>
<gene>
    <name evidence="1" type="primary">ORF207055</name>
</gene>
<feature type="non-terminal residue" evidence="1">
    <location>
        <position position="125"/>
    </location>
</feature>
<protein>
    <submittedName>
        <fullName evidence="1">Uncharacterized protein</fullName>
    </submittedName>
</protein>
<proteinExistence type="predicted"/>